<evidence type="ECO:0000313" key="3">
    <source>
        <dbReference type="Proteomes" id="UP000831607"/>
    </source>
</evidence>
<evidence type="ECO:0000256" key="1">
    <source>
        <dbReference type="SAM" id="Phobius"/>
    </source>
</evidence>
<proteinExistence type="predicted"/>
<keyword evidence="3" id="KW-1185">Reference proteome</keyword>
<sequence length="137" mass="15101">MPTHQKNVAAIVLFALGCMDLFRGLAHTFMIHWANDTFAHLDLSINGNDQLMLLGAFGISNWLTGMLFILIAIKARALAGATLAIILIAYAIGWLGMQYAGVSPESDFYGRFIMMGYFVVCFTGIVWQHVANRQANT</sequence>
<evidence type="ECO:0008006" key="4">
    <source>
        <dbReference type="Google" id="ProtNLM"/>
    </source>
</evidence>
<dbReference type="EMBL" id="CP063982">
    <property type="protein sequence ID" value="UOD50097.1"/>
    <property type="molecule type" value="Genomic_DNA"/>
</dbReference>
<feature type="transmembrane region" description="Helical" evidence="1">
    <location>
        <begin position="77"/>
        <end position="96"/>
    </location>
</feature>
<dbReference type="Proteomes" id="UP000831607">
    <property type="component" value="Chromosome"/>
</dbReference>
<evidence type="ECO:0000313" key="2">
    <source>
        <dbReference type="EMBL" id="UOD50097.1"/>
    </source>
</evidence>
<keyword evidence="1" id="KW-0812">Transmembrane</keyword>
<accession>A0ABY4AII1</accession>
<feature type="transmembrane region" description="Helical" evidence="1">
    <location>
        <begin position="50"/>
        <end position="70"/>
    </location>
</feature>
<organism evidence="2 3">
    <name type="scientific">Orrella daihaiensis</name>
    <dbReference type="NCBI Taxonomy" id="2782176"/>
    <lineage>
        <taxon>Bacteria</taxon>
        <taxon>Pseudomonadati</taxon>
        <taxon>Pseudomonadota</taxon>
        <taxon>Betaproteobacteria</taxon>
        <taxon>Burkholderiales</taxon>
        <taxon>Alcaligenaceae</taxon>
        <taxon>Orrella</taxon>
    </lineage>
</organism>
<name>A0ABY4AII1_9BURK</name>
<keyword evidence="1" id="KW-0472">Membrane</keyword>
<keyword evidence="1" id="KW-1133">Transmembrane helix</keyword>
<feature type="transmembrane region" description="Helical" evidence="1">
    <location>
        <begin position="108"/>
        <end position="127"/>
    </location>
</feature>
<dbReference type="RefSeq" id="WP_243478494.1">
    <property type="nucleotide sequence ID" value="NZ_CP063982.1"/>
</dbReference>
<reference evidence="2 3" key="1">
    <citation type="submission" date="2020-11" db="EMBL/GenBank/DDBJ databases">
        <title>Algicoccus daihaiensis sp.nov., isolated from Daihai Lake in Inner Mongolia.</title>
        <authorList>
            <person name="Kai J."/>
        </authorList>
    </citation>
    <scope>NUCLEOTIDE SEQUENCE [LARGE SCALE GENOMIC DNA]</scope>
    <source>
        <strain evidence="3">f23</strain>
    </source>
</reference>
<protein>
    <recommendedName>
        <fullName evidence="4">Membrane protein YphA (DoxX/SURF4 family)</fullName>
    </recommendedName>
</protein>
<gene>
    <name evidence="2" type="ORF">DHf2319_11745</name>
</gene>
<dbReference type="PROSITE" id="PS51257">
    <property type="entry name" value="PROKAR_LIPOPROTEIN"/>
    <property type="match status" value="1"/>
</dbReference>